<comment type="caution">
    <text evidence="4">The sequence shown here is derived from an EMBL/GenBank/DDBJ whole genome shotgun (WGS) entry which is preliminary data.</text>
</comment>
<dbReference type="Gene3D" id="3.40.50.1820">
    <property type="entry name" value="alpha/beta hydrolase"/>
    <property type="match status" value="1"/>
</dbReference>
<dbReference type="SMART" id="SM00939">
    <property type="entry name" value="PepX_C"/>
    <property type="match status" value="1"/>
</dbReference>
<dbReference type="InterPro" id="IPR013736">
    <property type="entry name" value="Xaa-Pro_dipept_C"/>
</dbReference>
<keyword evidence="1 4" id="KW-0378">Hydrolase</keyword>
<dbReference type="Gene3D" id="2.60.120.260">
    <property type="entry name" value="Galactose-binding domain-like"/>
    <property type="match status" value="1"/>
</dbReference>
<evidence type="ECO:0000259" key="3">
    <source>
        <dbReference type="SMART" id="SM00939"/>
    </source>
</evidence>
<dbReference type="Proteomes" id="UP001597205">
    <property type="component" value="Unassembled WGS sequence"/>
</dbReference>
<dbReference type="SUPFAM" id="SSF53474">
    <property type="entry name" value="alpha/beta-Hydrolases"/>
    <property type="match status" value="1"/>
</dbReference>
<gene>
    <name evidence="4" type="ORF">ACFQ2C_09015</name>
</gene>
<dbReference type="RefSeq" id="WP_380895953.1">
    <property type="nucleotide sequence ID" value="NZ_JBHTKY010000011.1"/>
</dbReference>
<feature type="signal peptide" evidence="2">
    <location>
        <begin position="1"/>
        <end position="18"/>
    </location>
</feature>
<dbReference type="EMBL" id="JBHTKY010000011">
    <property type="protein sequence ID" value="MFD1165740.1"/>
    <property type="molecule type" value="Genomic_DNA"/>
</dbReference>
<feature type="domain" description="Xaa-Pro dipeptidyl-peptidase C-terminal" evidence="3">
    <location>
        <begin position="358"/>
        <end position="616"/>
    </location>
</feature>
<evidence type="ECO:0000313" key="4">
    <source>
        <dbReference type="EMBL" id="MFD1165740.1"/>
    </source>
</evidence>
<dbReference type="GO" id="GO:0016787">
    <property type="term" value="F:hydrolase activity"/>
    <property type="evidence" value="ECO:0007669"/>
    <property type="project" value="UniProtKB-KW"/>
</dbReference>
<evidence type="ECO:0000313" key="5">
    <source>
        <dbReference type="Proteomes" id="UP001597205"/>
    </source>
</evidence>
<accession>A0ABW3RKP1</accession>
<sequence>MKRLFILCILFIFFAAHSNGQDANADYVKQNYDKVEQYITMRDGTRLFTSIYTPKDKSKKYPILLNRTPYTVAPYGQDKFKASLGNFPEMMKKGYIFVYQDVRGKWMSEGTFEDIRPTKTKENKQSIDESTDTYDTIDWLVKNLKGNNGKVGMYGISYPGFYSTAGLIGSHPALKAVSPQAPVTDWFIGDDFHHGGALFLMDAFRFMYTFDAPRPNPITNENGPKGFDLPSKDYAKFFMDNPTLSGLKDKYLNHTVKFWDNLAKHSTLDTFWTARTITNHLNDVKPAVMVVGGLFDAEDTYGAFETYKQIEKRNKKNNSILVMGPWFHGGWVRSEGDSFGDIRFGQKTSLDYQKKFEEPFFDYYLKGEGSFNPAEANVFFSGSNEWISFDQWPPKNAEEFDLFLNGNGHISKSPISETESFTEYTSDPNKPVPFQEGIIENRTREYMVADQRFVANRPDVLVFETEPLEDALILSGPITAELNVSMTGTDADFIVKIIDVYPDTSAATSPIDENIVMANYQMLVRGEILRGKFRNSFSNPEPFKPNEITPVKITLPDVAHVFKKGHKFMVQIQHTWFPLADRNPNQFMDIYQAKNEDFIKNTHRLYFDKNHPSKIKVTVPEIVINKR</sequence>
<evidence type="ECO:0000256" key="1">
    <source>
        <dbReference type="ARBA" id="ARBA00022801"/>
    </source>
</evidence>
<reference evidence="5" key="1">
    <citation type="journal article" date="2019" name="Int. J. Syst. Evol. Microbiol.">
        <title>The Global Catalogue of Microorganisms (GCM) 10K type strain sequencing project: providing services to taxonomists for standard genome sequencing and annotation.</title>
        <authorList>
            <consortium name="The Broad Institute Genomics Platform"/>
            <consortium name="The Broad Institute Genome Sequencing Center for Infectious Disease"/>
            <person name="Wu L."/>
            <person name="Ma J."/>
        </authorList>
    </citation>
    <scope>NUCLEOTIDE SEQUENCE [LARGE SCALE GENOMIC DNA]</scope>
    <source>
        <strain evidence="5">CCUG 52468</strain>
    </source>
</reference>
<dbReference type="InterPro" id="IPR008979">
    <property type="entry name" value="Galactose-bd-like_sf"/>
</dbReference>
<dbReference type="Pfam" id="PF02129">
    <property type="entry name" value="Peptidase_S15"/>
    <property type="match status" value="1"/>
</dbReference>
<dbReference type="InterPro" id="IPR000383">
    <property type="entry name" value="Xaa-Pro-like_dom"/>
</dbReference>
<dbReference type="Gene3D" id="1.10.3020.10">
    <property type="entry name" value="alpha-amino acid ester hydrolase ( Helical cap domain)"/>
    <property type="match status" value="1"/>
</dbReference>
<keyword evidence="2" id="KW-0732">Signal</keyword>
<dbReference type="Pfam" id="PF08530">
    <property type="entry name" value="PepX_C"/>
    <property type="match status" value="1"/>
</dbReference>
<dbReference type="InterPro" id="IPR005674">
    <property type="entry name" value="CocE/Ser_esterase"/>
</dbReference>
<dbReference type="NCBIfam" id="TIGR00976">
    <property type="entry name" value="CocE_NonD"/>
    <property type="match status" value="1"/>
</dbReference>
<name>A0ABW3RKP1_9SPHI</name>
<keyword evidence="5" id="KW-1185">Reference proteome</keyword>
<dbReference type="InterPro" id="IPR029058">
    <property type="entry name" value="AB_hydrolase_fold"/>
</dbReference>
<evidence type="ECO:0000256" key="2">
    <source>
        <dbReference type="SAM" id="SignalP"/>
    </source>
</evidence>
<protein>
    <submittedName>
        <fullName evidence="4">CocE/NonD family hydrolase</fullName>
    </submittedName>
</protein>
<proteinExistence type="predicted"/>
<dbReference type="SUPFAM" id="SSF49785">
    <property type="entry name" value="Galactose-binding domain-like"/>
    <property type="match status" value="1"/>
</dbReference>
<organism evidence="4 5">
    <name type="scientific">Sphingobacterium daejeonense</name>
    <dbReference type="NCBI Taxonomy" id="371142"/>
    <lineage>
        <taxon>Bacteria</taxon>
        <taxon>Pseudomonadati</taxon>
        <taxon>Bacteroidota</taxon>
        <taxon>Sphingobacteriia</taxon>
        <taxon>Sphingobacteriales</taxon>
        <taxon>Sphingobacteriaceae</taxon>
        <taxon>Sphingobacterium</taxon>
    </lineage>
</organism>
<feature type="chain" id="PRO_5047344244" evidence="2">
    <location>
        <begin position="19"/>
        <end position="627"/>
    </location>
</feature>